<evidence type="ECO:0000313" key="2">
    <source>
        <dbReference type="EMBL" id="AKK09359.1"/>
    </source>
</evidence>
<evidence type="ECO:0008006" key="4">
    <source>
        <dbReference type="Google" id="ProtNLM"/>
    </source>
</evidence>
<sequence length="175" mass="19620">MRIKTIALRPSATSLITSKLFIVFAVFVLVMAPIFLGLYFSARSHSDDRLAWLYLLASAAPAAGMLIAFLMLISRIWKRTRPVLFIDDQRVTLPRTGVSFPLEQLAHLQLYSRPTEGTFLVVLPHHVSERVQRHPEAVAPYTVRFPDGSTPQPFELVELLRARVPGLSVDKLGSI</sequence>
<reference evidence="3" key="2">
    <citation type="submission" date="2015-05" db="EMBL/GenBank/DDBJ databases">
        <title>Complete genome sequence of Corynebacterium testudinoris DSM 44614, recovered from necrotic lesions in the mouth of a tortoise.</title>
        <authorList>
            <person name="Ruckert C."/>
            <person name="Albersmeier A."/>
            <person name="Winkler A."/>
            <person name="Tauch A."/>
        </authorList>
    </citation>
    <scope>NUCLEOTIDE SEQUENCE [LARGE SCALE GENOMIC DNA]</scope>
    <source>
        <strain evidence="3">DSM 44614</strain>
    </source>
</reference>
<name>A0A0G3H7L9_9CORY</name>
<dbReference type="KEGG" id="cted:CTEST_09670"/>
<dbReference type="OrthoDB" id="4418808at2"/>
<dbReference type="EMBL" id="CP011545">
    <property type="protein sequence ID" value="AKK09359.1"/>
    <property type="molecule type" value="Genomic_DNA"/>
</dbReference>
<dbReference type="Proteomes" id="UP000035540">
    <property type="component" value="Chromosome"/>
</dbReference>
<keyword evidence="1" id="KW-0812">Transmembrane</keyword>
<gene>
    <name evidence="2" type="ORF">CTEST_09670</name>
</gene>
<keyword evidence="1" id="KW-0472">Membrane</keyword>
<accession>A0A0G3H7L9</accession>
<reference evidence="2 3" key="1">
    <citation type="journal article" date="2015" name="Genome Announc.">
        <title>Complete Genome Sequence of the Type Strain Corynebacterium testudinoris DSM 44614, Recovered from Necrotic Lesions in the Mouth of a Tortoise.</title>
        <authorList>
            <person name="Ruckert C."/>
            <person name="Kriete M."/>
            <person name="Jaenicke S."/>
            <person name="Winkler A."/>
            <person name="Tauch A."/>
        </authorList>
    </citation>
    <scope>NUCLEOTIDE SEQUENCE [LARGE SCALE GENOMIC DNA]</scope>
    <source>
        <strain evidence="2 3">DSM 44614</strain>
    </source>
</reference>
<keyword evidence="1" id="KW-1133">Transmembrane helix</keyword>
<evidence type="ECO:0000313" key="3">
    <source>
        <dbReference type="Proteomes" id="UP000035540"/>
    </source>
</evidence>
<dbReference type="AlphaFoldDB" id="A0A0G3H7L9"/>
<feature type="transmembrane region" description="Helical" evidence="1">
    <location>
        <begin position="20"/>
        <end position="40"/>
    </location>
</feature>
<dbReference type="RefSeq" id="WP_047253547.1">
    <property type="nucleotide sequence ID" value="NZ_CP011545.1"/>
</dbReference>
<organism evidence="2 3">
    <name type="scientific">Corynebacterium testudinoris</name>
    <dbReference type="NCBI Taxonomy" id="136857"/>
    <lineage>
        <taxon>Bacteria</taxon>
        <taxon>Bacillati</taxon>
        <taxon>Actinomycetota</taxon>
        <taxon>Actinomycetes</taxon>
        <taxon>Mycobacteriales</taxon>
        <taxon>Corynebacteriaceae</taxon>
        <taxon>Corynebacterium</taxon>
    </lineage>
</organism>
<feature type="transmembrane region" description="Helical" evidence="1">
    <location>
        <begin position="52"/>
        <end position="73"/>
    </location>
</feature>
<dbReference type="PATRIC" id="fig|136857.5.peg.1919"/>
<evidence type="ECO:0000256" key="1">
    <source>
        <dbReference type="SAM" id="Phobius"/>
    </source>
</evidence>
<keyword evidence="3" id="KW-1185">Reference proteome</keyword>
<proteinExistence type="predicted"/>
<protein>
    <recommendedName>
        <fullName evidence="4">Bacterial PH domain</fullName>
    </recommendedName>
</protein>